<proteinExistence type="inferred from homology"/>
<dbReference type="Pfam" id="PF00012">
    <property type="entry name" value="HSP70"/>
    <property type="match status" value="1"/>
</dbReference>
<name>A0A9Q0M0G4_BLOTA</name>
<dbReference type="GO" id="GO:0005634">
    <property type="term" value="C:nucleus"/>
    <property type="evidence" value="ECO:0007669"/>
    <property type="project" value="TreeGrafter"/>
</dbReference>
<gene>
    <name evidence="5" type="ORF">RDWZM_007575</name>
</gene>
<dbReference type="Gene3D" id="3.30.420.40">
    <property type="match status" value="2"/>
</dbReference>
<evidence type="ECO:0000313" key="5">
    <source>
        <dbReference type="EMBL" id="KAJ6216418.1"/>
    </source>
</evidence>
<dbReference type="PROSITE" id="PS01036">
    <property type="entry name" value="HSP70_3"/>
    <property type="match status" value="1"/>
</dbReference>
<dbReference type="PANTHER" id="PTHR45639:SF4">
    <property type="entry name" value="HSC70CB, ISOFORM G"/>
    <property type="match status" value="1"/>
</dbReference>
<dbReference type="GO" id="GO:0005829">
    <property type="term" value="C:cytosol"/>
    <property type="evidence" value="ECO:0007669"/>
    <property type="project" value="TreeGrafter"/>
</dbReference>
<evidence type="ECO:0008006" key="7">
    <source>
        <dbReference type="Google" id="ProtNLM"/>
    </source>
</evidence>
<reference evidence="5" key="1">
    <citation type="submission" date="2022-12" db="EMBL/GenBank/DDBJ databases">
        <title>Genome assemblies of Blomia tropicalis.</title>
        <authorList>
            <person name="Cui Y."/>
        </authorList>
    </citation>
    <scope>NUCLEOTIDE SEQUENCE</scope>
    <source>
        <tissue evidence="5">Adult mites</tissue>
    </source>
</reference>
<dbReference type="AlphaFoldDB" id="A0A9Q0M0G4"/>
<comment type="caution">
    <text evidence="5">The sequence shown here is derived from an EMBL/GenBank/DDBJ whole genome shotgun (WGS) entry which is preliminary data.</text>
</comment>
<dbReference type="InterPro" id="IPR013126">
    <property type="entry name" value="Hsp_70_fam"/>
</dbReference>
<dbReference type="SUPFAM" id="SSF100920">
    <property type="entry name" value="Heat shock protein 70kD (HSP70), peptide-binding domain"/>
    <property type="match status" value="1"/>
</dbReference>
<dbReference type="OMA" id="APVHIEC"/>
<dbReference type="GO" id="GO:0140662">
    <property type="term" value="F:ATP-dependent protein folding chaperone"/>
    <property type="evidence" value="ECO:0007669"/>
    <property type="project" value="InterPro"/>
</dbReference>
<dbReference type="Gene3D" id="1.20.1270.10">
    <property type="match status" value="1"/>
</dbReference>
<comment type="similarity">
    <text evidence="1">Belongs to the heat shock protein 70 family.</text>
</comment>
<dbReference type="InterPro" id="IPR043129">
    <property type="entry name" value="ATPase_NBD"/>
</dbReference>
<keyword evidence="6" id="KW-1185">Reference proteome</keyword>
<dbReference type="Proteomes" id="UP001142055">
    <property type="component" value="Chromosome 3"/>
</dbReference>
<feature type="compositionally biased region" description="Basic and acidic residues" evidence="4">
    <location>
        <begin position="823"/>
        <end position="853"/>
    </location>
</feature>
<dbReference type="SUPFAM" id="SSF53067">
    <property type="entry name" value="Actin-like ATPase domain"/>
    <property type="match status" value="2"/>
</dbReference>
<dbReference type="EMBL" id="JAPWDV010000003">
    <property type="protein sequence ID" value="KAJ6216418.1"/>
    <property type="molecule type" value="Genomic_DNA"/>
</dbReference>
<dbReference type="InterPro" id="IPR029047">
    <property type="entry name" value="HSP70_peptide-bd_sf"/>
</dbReference>
<evidence type="ECO:0000256" key="4">
    <source>
        <dbReference type="SAM" id="MobiDB-lite"/>
    </source>
</evidence>
<evidence type="ECO:0000256" key="2">
    <source>
        <dbReference type="ARBA" id="ARBA00022741"/>
    </source>
</evidence>
<dbReference type="PANTHER" id="PTHR45639">
    <property type="entry name" value="HSC70CB, ISOFORM G-RELATED"/>
    <property type="match status" value="1"/>
</dbReference>
<evidence type="ECO:0000256" key="1">
    <source>
        <dbReference type="ARBA" id="ARBA00007381"/>
    </source>
</evidence>
<keyword evidence="3" id="KW-0067">ATP-binding</keyword>
<organism evidence="5 6">
    <name type="scientific">Blomia tropicalis</name>
    <name type="common">Mite</name>
    <dbReference type="NCBI Taxonomy" id="40697"/>
    <lineage>
        <taxon>Eukaryota</taxon>
        <taxon>Metazoa</taxon>
        <taxon>Ecdysozoa</taxon>
        <taxon>Arthropoda</taxon>
        <taxon>Chelicerata</taxon>
        <taxon>Arachnida</taxon>
        <taxon>Acari</taxon>
        <taxon>Acariformes</taxon>
        <taxon>Sarcoptiformes</taxon>
        <taxon>Astigmata</taxon>
        <taxon>Glycyphagoidea</taxon>
        <taxon>Echimyopodidae</taxon>
        <taxon>Blomia</taxon>
    </lineage>
</organism>
<evidence type="ECO:0000313" key="6">
    <source>
        <dbReference type="Proteomes" id="UP001142055"/>
    </source>
</evidence>
<dbReference type="Gene3D" id="3.30.30.30">
    <property type="match status" value="1"/>
</dbReference>
<feature type="region of interest" description="Disordered" evidence="4">
    <location>
        <begin position="819"/>
        <end position="877"/>
    </location>
</feature>
<sequence length="877" mass="99883">MWFWVVKEVDTSTSNVFRVGGRIKRYFNSVFKYFGGDNDSQEKETISDSIFNKYQQIMASVSSTNTSICGIDVGSENCYVAVARAGGIEILLNEYSQRSTPAYIAFGGNQRELGVSAKQKQMMNLQNTCYAPSLIVGKKFSDLNLKNIPNRISEENGQVIITVNHDGQERKFTPTQVMAMLFTKLRQISGNVIDCVFNCPNYFTEPEKRALIDAATISGLNPLKVIPDMTAVALYYGFYRANNSQDSSVVVFVDCGQTSTQTSIVLFNHKENVLRVLDSEYQPNIGGKLFDELLADHFIQQKNLKLNNRARYRLIAECEKLKKQMSANSNELPINIECLYDDRDFSARIDRKTFEDLSAHLLVEIKKMLSLAFQRASEKYEKDFAEKFGKFKVDSVEIVGGTSRIPAIKQMIREIFSIEPSTTLNADEAVARGCALQCAILSPTFKIAKELHIQDALAYQINFKYRQFDAPEFKKSQLLYPRGHQFPFTKQISLTISSLPLVVAFDYVANDGSLVELSAFEIKNPPNIDVSEILQKNQIKLKVRVDANGLVSVYSSSVSYEKPEVTNEAMDQSQPEEKMETDDNNSEQPAQAQDSNAANAEPKRKSKPKMEGIDLIVETKFIAGKLAKEDVQLFIEEECNLILADKNWKEKTDAKNALEEFIYEWRDRIQNEGYDPFINPLDKPKFVEQLEINEKWLYEQDELEKMHSKSVYDERTNSMANAYGNKILNRRREFENRPRFLEQLGQRLQQANKLMKKSEPEEKDEVEKFIKEINEKFVWFEDVQGKFNNSCTYDDPPFTCDEIGQKTKEVEAAITRLHNSRTRRAEQKRKEMEDAAKAKAEAKAAEAKPEKTAEANAGESNETNGQMEVDPQTEASS</sequence>
<dbReference type="PRINTS" id="PR00301">
    <property type="entry name" value="HEATSHOCK70"/>
</dbReference>
<dbReference type="InterPro" id="IPR018181">
    <property type="entry name" value="Heat_shock_70_CS"/>
</dbReference>
<evidence type="ECO:0000256" key="3">
    <source>
        <dbReference type="ARBA" id="ARBA00022840"/>
    </source>
</evidence>
<feature type="region of interest" description="Disordered" evidence="4">
    <location>
        <begin position="562"/>
        <end position="609"/>
    </location>
</feature>
<dbReference type="InterPro" id="IPR029048">
    <property type="entry name" value="HSP70_C_sf"/>
</dbReference>
<feature type="compositionally biased region" description="Polar residues" evidence="4">
    <location>
        <begin position="586"/>
        <end position="598"/>
    </location>
</feature>
<protein>
    <recommendedName>
        <fullName evidence="7">Blo t Mag29 allergen</fullName>
    </recommendedName>
</protein>
<dbReference type="Gene3D" id="3.90.640.10">
    <property type="entry name" value="Actin, Chain A, domain 4"/>
    <property type="match status" value="1"/>
</dbReference>
<dbReference type="FunFam" id="3.90.640.10:FF:000004">
    <property type="entry name" value="Heat shock 70 kDa protein 4"/>
    <property type="match status" value="1"/>
</dbReference>
<dbReference type="Gene3D" id="2.60.34.10">
    <property type="entry name" value="Substrate Binding Domain Of DNAk, Chain A, domain 1"/>
    <property type="match status" value="1"/>
</dbReference>
<dbReference type="SUPFAM" id="SSF100934">
    <property type="entry name" value="Heat shock protein 70kD (HSP70), C-terminal subdomain"/>
    <property type="match status" value="1"/>
</dbReference>
<accession>A0A9Q0M0G4</accession>
<dbReference type="GO" id="GO:0005524">
    <property type="term" value="F:ATP binding"/>
    <property type="evidence" value="ECO:0007669"/>
    <property type="project" value="UniProtKB-KW"/>
</dbReference>
<keyword evidence="2" id="KW-0547">Nucleotide-binding</keyword>